<evidence type="ECO:0000313" key="6">
    <source>
        <dbReference type="EMBL" id="MDQ0516139.1"/>
    </source>
</evidence>
<evidence type="ECO:0000256" key="5">
    <source>
        <dbReference type="SAM" id="Phobius"/>
    </source>
</evidence>
<keyword evidence="1" id="KW-1003">Cell membrane</keyword>
<keyword evidence="4 5" id="KW-0472">Membrane</keyword>
<evidence type="ECO:0000256" key="2">
    <source>
        <dbReference type="ARBA" id="ARBA00022692"/>
    </source>
</evidence>
<sequence>MQAPGLGLFPDTVLFGFYLPPVMLWAVLALVPFLILRVVLQRFGLYRFVWHRALFNVALYVLLLGGIVYLGVPAWL</sequence>
<evidence type="ECO:0008006" key="8">
    <source>
        <dbReference type="Google" id="ProtNLM"/>
    </source>
</evidence>
<reference evidence="6 7" key="1">
    <citation type="submission" date="2023-07" db="EMBL/GenBank/DDBJ databases">
        <title>Genomic Encyclopedia of Type Strains, Phase IV (KMG-IV): sequencing the most valuable type-strain genomes for metagenomic binning, comparative biology and taxonomic classification.</title>
        <authorList>
            <person name="Goeker M."/>
        </authorList>
    </citation>
    <scope>NUCLEOTIDE SEQUENCE [LARGE SCALE GENOMIC DNA]</scope>
    <source>
        <strain evidence="6 7">B1-1</strain>
    </source>
</reference>
<keyword evidence="2 5" id="KW-0812">Transmembrane</keyword>
<evidence type="ECO:0000256" key="4">
    <source>
        <dbReference type="ARBA" id="ARBA00023136"/>
    </source>
</evidence>
<evidence type="ECO:0000256" key="1">
    <source>
        <dbReference type="ARBA" id="ARBA00022475"/>
    </source>
</evidence>
<evidence type="ECO:0000256" key="3">
    <source>
        <dbReference type="ARBA" id="ARBA00022989"/>
    </source>
</evidence>
<proteinExistence type="predicted"/>
<accession>A0ABU0M5A3</accession>
<keyword evidence="7" id="KW-1185">Reference proteome</keyword>
<gene>
    <name evidence="6" type="ORF">QO015_001752</name>
</gene>
<dbReference type="RefSeq" id="WP_266279994.1">
    <property type="nucleotide sequence ID" value="NZ_JAPKNF010000001.1"/>
</dbReference>
<name>A0ABU0M5A3_9HYPH</name>
<dbReference type="Proteomes" id="UP001223743">
    <property type="component" value="Unassembled WGS sequence"/>
</dbReference>
<comment type="caution">
    <text evidence="6">The sequence shown here is derived from an EMBL/GenBank/DDBJ whole genome shotgun (WGS) entry which is preliminary data.</text>
</comment>
<dbReference type="InterPro" id="IPR012451">
    <property type="entry name" value="DUF1656"/>
</dbReference>
<dbReference type="EMBL" id="JAUSWJ010000001">
    <property type="protein sequence ID" value="MDQ0516139.1"/>
    <property type="molecule type" value="Genomic_DNA"/>
</dbReference>
<dbReference type="Pfam" id="PF07869">
    <property type="entry name" value="DUF1656"/>
    <property type="match status" value="1"/>
</dbReference>
<keyword evidence="3 5" id="KW-1133">Transmembrane helix</keyword>
<protein>
    <recommendedName>
        <fullName evidence="8">DUF1656 domain-containing protein</fullName>
    </recommendedName>
</protein>
<evidence type="ECO:0000313" key="7">
    <source>
        <dbReference type="Proteomes" id="UP001223743"/>
    </source>
</evidence>
<feature type="transmembrane region" description="Helical" evidence="5">
    <location>
        <begin position="52"/>
        <end position="72"/>
    </location>
</feature>
<organism evidence="6 7">
    <name type="scientific">Kaistia geumhonensis</name>
    <dbReference type="NCBI Taxonomy" id="410839"/>
    <lineage>
        <taxon>Bacteria</taxon>
        <taxon>Pseudomonadati</taxon>
        <taxon>Pseudomonadota</taxon>
        <taxon>Alphaproteobacteria</taxon>
        <taxon>Hyphomicrobiales</taxon>
        <taxon>Kaistiaceae</taxon>
        <taxon>Kaistia</taxon>
    </lineage>
</organism>
<feature type="transmembrane region" description="Helical" evidence="5">
    <location>
        <begin position="22"/>
        <end position="40"/>
    </location>
</feature>